<protein>
    <submittedName>
        <fullName evidence="1">Uncharacterized protein</fullName>
    </submittedName>
</protein>
<accession>A0A498KLQ0</accession>
<dbReference type="AlphaFoldDB" id="A0A498KLQ0"/>
<evidence type="ECO:0000313" key="1">
    <source>
        <dbReference type="EMBL" id="RXI09079.1"/>
    </source>
</evidence>
<gene>
    <name evidence="1" type="ORF">DVH24_023223</name>
</gene>
<dbReference type="STRING" id="3750.A0A498KLQ0"/>
<dbReference type="Proteomes" id="UP000290289">
    <property type="component" value="Chromosome 1"/>
</dbReference>
<sequence>MEIKSLPFISTTDSRLLSRLFQDPSFSLKMDPSFLKMDSRLPPLPQRLLHRSLLFSLKLRWYLSVLPLRCHDSILTIRSTRPFDDTGYLGYDPRLFSQRFESFSLKDSATDSPIFHGSGVDDAFATQSASEAFSPSSIYDKSNSQGLDGGFGRSDDPIFPPPSAMLPEEGFALGGWRSMAYLERESYPVLDELARNVAALNLSRE</sequence>
<name>A0A498KLQ0_MALDO</name>
<dbReference type="EMBL" id="RDQH01000327">
    <property type="protein sequence ID" value="RXI09079.1"/>
    <property type="molecule type" value="Genomic_DNA"/>
</dbReference>
<comment type="caution">
    <text evidence="1">The sequence shown here is derived from an EMBL/GenBank/DDBJ whole genome shotgun (WGS) entry which is preliminary data.</text>
</comment>
<reference evidence="1 2" key="1">
    <citation type="submission" date="2018-10" db="EMBL/GenBank/DDBJ databases">
        <title>A high-quality apple genome assembly.</title>
        <authorList>
            <person name="Hu J."/>
        </authorList>
    </citation>
    <scope>NUCLEOTIDE SEQUENCE [LARGE SCALE GENOMIC DNA]</scope>
    <source>
        <strain evidence="2">cv. HFTH1</strain>
        <tissue evidence="1">Young leaf</tissue>
    </source>
</reference>
<organism evidence="1 2">
    <name type="scientific">Malus domestica</name>
    <name type="common">Apple</name>
    <name type="synonym">Pyrus malus</name>
    <dbReference type="NCBI Taxonomy" id="3750"/>
    <lineage>
        <taxon>Eukaryota</taxon>
        <taxon>Viridiplantae</taxon>
        <taxon>Streptophyta</taxon>
        <taxon>Embryophyta</taxon>
        <taxon>Tracheophyta</taxon>
        <taxon>Spermatophyta</taxon>
        <taxon>Magnoliopsida</taxon>
        <taxon>eudicotyledons</taxon>
        <taxon>Gunneridae</taxon>
        <taxon>Pentapetalae</taxon>
        <taxon>rosids</taxon>
        <taxon>fabids</taxon>
        <taxon>Rosales</taxon>
        <taxon>Rosaceae</taxon>
        <taxon>Amygdaloideae</taxon>
        <taxon>Maleae</taxon>
        <taxon>Malus</taxon>
    </lineage>
</organism>
<evidence type="ECO:0000313" key="2">
    <source>
        <dbReference type="Proteomes" id="UP000290289"/>
    </source>
</evidence>
<proteinExistence type="predicted"/>
<keyword evidence="2" id="KW-1185">Reference proteome</keyword>